<accession>B7KDM0</accession>
<dbReference type="InterPro" id="IPR038594">
    <property type="entry name" value="SepF-like_sf"/>
</dbReference>
<dbReference type="GO" id="GO:0000917">
    <property type="term" value="P:division septum assembly"/>
    <property type="evidence" value="ECO:0007669"/>
    <property type="project" value="UniProtKB-KW"/>
</dbReference>
<dbReference type="AlphaFoldDB" id="B7KDM0"/>
<protein>
    <recommendedName>
        <fullName evidence="7">Cell division protein SepF</fullName>
    </recommendedName>
</protein>
<dbReference type="InterPro" id="IPR023052">
    <property type="entry name" value="Cell_div_SepF"/>
</dbReference>
<dbReference type="RefSeq" id="WP_012599265.1">
    <property type="nucleotide sequence ID" value="NC_011729.1"/>
</dbReference>
<dbReference type="Proteomes" id="UP000002384">
    <property type="component" value="Chromosome"/>
</dbReference>
<evidence type="ECO:0000256" key="3">
    <source>
        <dbReference type="ARBA" id="ARBA00023306"/>
    </source>
</evidence>
<dbReference type="Gene3D" id="3.30.110.150">
    <property type="entry name" value="SepF-like protein"/>
    <property type="match status" value="1"/>
</dbReference>
<evidence type="ECO:0000256" key="1">
    <source>
        <dbReference type="ARBA" id="ARBA00022618"/>
    </source>
</evidence>
<keyword evidence="3" id="KW-0131">Cell cycle</keyword>
<name>B7KDM0_GLOC7</name>
<reference evidence="6" key="1">
    <citation type="journal article" date="2011" name="MBio">
        <title>Novel metabolic attributes of the genus Cyanothece, comprising a group of unicellular nitrogen-fixing Cyanobacteria.</title>
        <authorList>
            <person name="Bandyopadhyay A."/>
            <person name="Elvitigala T."/>
            <person name="Welsh E."/>
            <person name="Stockel J."/>
            <person name="Liberton M."/>
            <person name="Min H."/>
            <person name="Sherman L.A."/>
            <person name="Pakrasi H.B."/>
        </authorList>
    </citation>
    <scope>NUCLEOTIDE SEQUENCE [LARGE SCALE GENOMIC DNA]</scope>
    <source>
        <strain evidence="6">PCC 7424</strain>
    </source>
</reference>
<organism evidence="5 6">
    <name type="scientific">Gloeothece citriformis (strain PCC 7424)</name>
    <name type="common">Cyanothece sp. (strain PCC 7424)</name>
    <dbReference type="NCBI Taxonomy" id="65393"/>
    <lineage>
        <taxon>Bacteria</taxon>
        <taxon>Bacillati</taxon>
        <taxon>Cyanobacteriota</taxon>
        <taxon>Cyanophyceae</taxon>
        <taxon>Oscillatoriophycideae</taxon>
        <taxon>Chroococcales</taxon>
        <taxon>Aphanothecaceae</taxon>
        <taxon>Gloeothece</taxon>
        <taxon>Gloeothece citriformis</taxon>
    </lineage>
</organism>
<dbReference type="PANTHER" id="PTHR35798">
    <property type="entry name" value="CELL DIVISION PROTEIN SEPF"/>
    <property type="match status" value="1"/>
</dbReference>
<keyword evidence="6" id="KW-1185">Reference proteome</keyword>
<evidence type="ECO:0000313" key="6">
    <source>
        <dbReference type="Proteomes" id="UP000002384"/>
    </source>
</evidence>
<evidence type="ECO:0000256" key="4">
    <source>
        <dbReference type="ARBA" id="ARBA00044936"/>
    </source>
</evidence>
<keyword evidence="2" id="KW-0717">Septation</keyword>
<gene>
    <name evidence="5" type="ordered locus">PCC7424_1890</name>
</gene>
<evidence type="ECO:0000256" key="2">
    <source>
        <dbReference type="ARBA" id="ARBA00023210"/>
    </source>
</evidence>
<proteinExistence type="predicted"/>
<dbReference type="EMBL" id="CP001291">
    <property type="protein sequence ID" value="ACK70322.1"/>
    <property type="molecule type" value="Genomic_DNA"/>
</dbReference>
<evidence type="ECO:0000313" key="5">
    <source>
        <dbReference type="EMBL" id="ACK70322.1"/>
    </source>
</evidence>
<dbReference type="KEGG" id="cyc:PCC7424_1890"/>
<dbReference type="PANTHER" id="PTHR35798:SF1">
    <property type="entry name" value="CELL DIVISION PROTEIN SEPF"/>
    <property type="match status" value="1"/>
</dbReference>
<dbReference type="Pfam" id="PF04472">
    <property type="entry name" value="SepF"/>
    <property type="match status" value="1"/>
</dbReference>
<dbReference type="OrthoDB" id="427700at2"/>
<dbReference type="eggNOG" id="COG1799">
    <property type="taxonomic scope" value="Bacteria"/>
</dbReference>
<dbReference type="InterPro" id="IPR007561">
    <property type="entry name" value="Cell_div_SepF/SepF-rel"/>
</dbReference>
<sequence>MLLESISQNNSNLVVFQPQSLDEVTAVLETLRNRQAIVVNLNKLFSSQVQTFIDWVAGGTYAIDGQTIWVGELTFMFVPSNVKVTSQNNKRCLVSFNHNVSKLREFEKVTQGLGRTNSRDKQKS</sequence>
<evidence type="ECO:0008006" key="7">
    <source>
        <dbReference type="Google" id="ProtNLM"/>
    </source>
</evidence>
<dbReference type="STRING" id="65393.PCC7424_1890"/>
<keyword evidence="1" id="KW-0132">Cell division</keyword>
<dbReference type="HOGENOM" id="CLU_2000127_0_0_3"/>
<comment type="function">
    <text evidence="4">Cell division protein that is part of the divisome complex and is recruited early to the Z-ring. Probably stimulates Z-ring formation, perhaps through the cross-linking of FtsZ protofilaments. Its function overlaps with FtsA.</text>
</comment>